<keyword evidence="3" id="KW-1003">Cell membrane</keyword>
<evidence type="ECO:0000256" key="2">
    <source>
        <dbReference type="ARBA" id="ARBA00022448"/>
    </source>
</evidence>
<comment type="caution">
    <text evidence="9">The sequence shown here is derived from an EMBL/GenBank/DDBJ whole genome shotgun (WGS) entry which is preliminary data.</text>
</comment>
<keyword evidence="6 7" id="KW-0472">Membrane</keyword>
<comment type="subcellular location">
    <subcellularLocation>
        <location evidence="1 7">Cell membrane</location>
        <topology evidence="1 7">Multi-pass membrane protein</topology>
    </subcellularLocation>
</comment>
<comment type="similarity">
    <text evidence="7">Belongs to the binding-protein-dependent transport system permease family.</text>
</comment>
<dbReference type="PROSITE" id="PS50928">
    <property type="entry name" value="ABC_TM1"/>
    <property type="match status" value="1"/>
</dbReference>
<feature type="transmembrane region" description="Helical" evidence="7">
    <location>
        <begin position="12"/>
        <end position="34"/>
    </location>
</feature>
<dbReference type="EMBL" id="BAABIG010000052">
    <property type="protein sequence ID" value="GAA4810949.1"/>
    <property type="molecule type" value="Genomic_DNA"/>
</dbReference>
<keyword evidence="4 7" id="KW-0812">Transmembrane</keyword>
<gene>
    <name evidence="9" type="ORF">GCM10023220_47240</name>
</gene>
<dbReference type="Gene3D" id="1.10.3720.10">
    <property type="entry name" value="MetI-like"/>
    <property type="match status" value="1"/>
</dbReference>
<feature type="transmembrane region" description="Helical" evidence="7">
    <location>
        <begin position="137"/>
        <end position="159"/>
    </location>
</feature>
<keyword evidence="2 7" id="KW-0813">Transport</keyword>
<dbReference type="PANTHER" id="PTHR43744:SF8">
    <property type="entry name" value="SN-GLYCEROL-3-PHOSPHATE TRANSPORT SYSTEM PERMEASE PROTEIN UGPE"/>
    <property type="match status" value="1"/>
</dbReference>
<dbReference type="Proteomes" id="UP001501265">
    <property type="component" value="Unassembled WGS sequence"/>
</dbReference>
<evidence type="ECO:0000313" key="9">
    <source>
        <dbReference type="EMBL" id="GAA4810949.1"/>
    </source>
</evidence>
<feature type="domain" description="ABC transmembrane type-1" evidence="8">
    <location>
        <begin position="68"/>
        <end position="259"/>
    </location>
</feature>
<dbReference type="InterPro" id="IPR035906">
    <property type="entry name" value="MetI-like_sf"/>
</dbReference>
<dbReference type="Pfam" id="PF00528">
    <property type="entry name" value="BPD_transp_1"/>
    <property type="match status" value="1"/>
</dbReference>
<sequence>MNRYTWRTGVLETVMILVALVFAFPVYVLVSMALRQEGDQSSPIAPPSHPTLVNFGDAWRQAGLGAAITNSALVTAGSVVLIVGLAAMAAYPLARSTRHWSRGVFAVFMLGLLLPFQLALIPLYQTMRDLGLLGNPLALIVFYTGLQLPFSIFMYTGFLRALDSGYEEAALMDGCGPVRAFASVVFPLLRPITGTVIILNVIFVWNDFLTPLLYLSGSGRQTIPVALFGFVGQYVSQWPMVFAGLIIGIVPVLLVYFLLQKRVIQGFAGGLKG</sequence>
<dbReference type="InterPro" id="IPR000515">
    <property type="entry name" value="MetI-like"/>
</dbReference>
<name>A0ABP9CGU7_9ACTN</name>
<evidence type="ECO:0000256" key="1">
    <source>
        <dbReference type="ARBA" id="ARBA00004651"/>
    </source>
</evidence>
<keyword evidence="10" id="KW-1185">Reference proteome</keyword>
<dbReference type="PANTHER" id="PTHR43744">
    <property type="entry name" value="ABC TRANSPORTER PERMEASE PROTEIN MG189-RELATED-RELATED"/>
    <property type="match status" value="1"/>
</dbReference>
<dbReference type="RefSeq" id="WP_345622076.1">
    <property type="nucleotide sequence ID" value="NZ_BAABIG010000052.1"/>
</dbReference>
<evidence type="ECO:0000256" key="7">
    <source>
        <dbReference type="RuleBase" id="RU363032"/>
    </source>
</evidence>
<feature type="transmembrane region" description="Helical" evidence="7">
    <location>
        <begin position="72"/>
        <end position="91"/>
    </location>
</feature>
<evidence type="ECO:0000259" key="8">
    <source>
        <dbReference type="PROSITE" id="PS50928"/>
    </source>
</evidence>
<evidence type="ECO:0000256" key="4">
    <source>
        <dbReference type="ARBA" id="ARBA00022692"/>
    </source>
</evidence>
<dbReference type="CDD" id="cd06261">
    <property type="entry name" value="TM_PBP2"/>
    <property type="match status" value="1"/>
</dbReference>
<dbReference type="SUPFAM" id="SSF161098">
    <property type="entry name" value="MetI-like"/>
    <property type="match status" value="1"/>
</dbReference>
<evidence type="ECO:0000256" key="6">
    <source>
        <dbReference type="ARBA" id="ARBA00023136"/>
    </source>
</evidence>
<evidence type="ECO:0000256" key="3">
    <source>
        <dbReference type="ARBA" id="ARBA00022475"/>
    </source>
</evidence>
<organism evidence="9 10">
    <name type="scientific">Streptomyces ziwulingensis</name>
    <dbReference type="NCBI Taxonomy" id="1045501"/>
    <lineage>
        <taxon>Bacteria</taxon>
        <taxon>Bacillati</taxon>
        <taxon>Actinomycetota</taxon>
        <taxon>Actinomycetes</taxon>
        <taxon>Kitasatosporales</taxon>
        <taxon>Streptomycetaceae</taxon>
        <taxon>Streptomyces</taxon>
    </lineage>
</organism>
<evidence type="ECO:0000256" key="5">
    <source>
        <dbReference type="ARBA" id="ARBA00022989"/>
    </source>
</evidence>
<proteinExistence type="inferred from homology"/>
<feature type="transmembrane region" description="Helical" evidence="7">
    <location>
        <begin position="103"/>
        <end position="125"/>
    </location>
</feature>
<protein>
    <submittedName>
        <fullName evidence="9">Carbohydrate ABC transporter permease</fullName>
    </submittedName>
</protein>
<accession>A0ABP9CGU7</accession>
<reference evidence="10" key="1">
    <citation type="journal article" date="2019" name="Int. J. Syst. Evol. Microbiol.">
        <title>The Global Catalogue of Microorganisms (GCM) 10K type strain sequencing project: providing services to taxonomists for standard genome sequencing and annotation.</title>
        <authorList>
            <consortium name="The Broad Institute Genomics Platform"/>
            <consortium name="The Broad Institute Genome Sequencing Center for Infectious Disease"/>
            <person name="Wu L."/>
            <person name="Ma J."/>
        </authorList>
    </citation>
    <scope>NUCLEOTIDE SEQUENCE [LARGE SCALE GENOMIC DNA]</scope>
    <source>
        <strain evidence="10">JCM 18081</strain>
    </source>
</reference>
<feature type="transmembrane region" description="Helical" evidence="7">
    <location>
        <begin position="238"/>
        <end position="259"/>
    </location>
</feature>
<feature type="transmembrane region" description="Helical" evidence="7">
    <location>
        <begin position="180"/>
        <end position="205"/>
    </location>
</feature>
<keyword evidence="5 7" id="KW-1133">Transmembrane helix</keyword>
<evidence type="ECO:0000313" key="10">
    <source>
        <dbReference type="Proteomes" id="UP001501265"/>
    </source>
</evidence>